<dbReference type="Proteomes" id="UP001177003">
    <property type="component" value="Chromosome 9"/>
</dbReference>
<keyword evidence="3" id="KW-0812">Transmembrane</keyword>
<keyword evidence="3" id="KW-0472">Membrane</keyword>
<sequence length="530" mass="60933">MTEDERWRKMKAYTVRRDRWLSFVALICCTSSLRYWFTSLVCWNAVIVNSINEMNHVDNIGVMKKMTSGTDFAKDIENNIKRCLELEEKSKMDEIKCMMLELEVEDLKERNKELEEQIARIQKVKNNDEKGKVTIVDLTGDENENVGLMIENKVLECEKTKAESELSFWKEKAKQLMSQVRELESKLNEDGILHLKKDDSISTPKSANETLETGAKLEYCSKVRKRLQFEENGCSNKKFAPSTPGFAPPFSGVIDISDEDVSDNQIPEVKKLSDSTPDCTNLEHIDEIEDDMFGFTSGKRKRYSNIVASDNETSDDDDAPICTLIKKDYKDEDKDDRTRVPLRRLRKLDDMNKSGNSLSEDEEDDDSLGGFIVESSESESGSGDSDTDGCDESEDGLNGYKLTLDKIRRKKDLNMKWELEGDMLADFGKNPELCMKAVCVLYKQQTKDEKECKATIYHNERGFSHPDAKRASKVAEFLTEKDPNCDLKKTVEELKRYDTNGIKYCRKLAIKYSKQLFEIYKNKEDPNFMP</sequence>
<evidence type="ECO:0000256" key="1">
    <source>
        <dbReference type="SAM" id="Coils"/>
    </source>
</evidence>
<reference evidence="4" key="1">
    <citation type="submission" date="2023-04" db="EMBL/GenBank/DDBJ databases">
        <authorList>
            <person name="Vijverberg K."/>
            <person name="Xiong W."/>
            <person name="Schranz E."/>
        </authorList>
    </citation>
    <scope>NUCLEOTIDE SEQUENCE</scope>
</reference>
<keyword evidence="5" id="KW-1185">Reference proteome</keyword>
<feature type="coiled-coil region" evidence="1">
    <location>
        <begin position="97"/>
        <end position="190"/>
    </location>
</feature>
<feature type="compositionally biased region" description="Low complexity" evidence="2">
    <location>
        <begin position="374"/>
        <end position="384"/>
    </location>
</feature>
<evidence type="ECO:0000256" key="3">
    <source>
        <dbReference type="SAM" id="Phobius"/>
    </source>
</evidence>
<evidence type="ECO:0000313" key="5">
    <source>
        <dbReference type="Proteomes" id="UP001177003"/>
    </source>
</evidence>
<feature type="region of interest" description="Disordered" evidence="2">
    <location>
        <begin position="351"/>
        <end position="394"/>
    </location>
</feature>
<dbReference type="AlphaFoldDB" id="A0AA36A121"/>
<evidence type="ECO:0000313" key="4">
    <source>
        <dbReference type="EMBL" id="CAI9302498.1"/>
    </source>
</evidence>
<feature type="compositionally biased region" description="Acidic residues" evidence="2">
    <location>
        <begin position="385"/>
        <end position="394"/>
    </location>
</feature>
<keyword evidence="3" id="KW-1133">Transmembrane helix</keyword>
<dbReference type="PANTHER" id="PTHR34380:SF1">
    <property type="entry name" value="OS01G0221300 PROTEIN"/>
    <property type="match status" value="1"/>
</dbReference>
<gene>
    <name evidence="4" type="ORF">LSALG_LOCUS40985</name>
</gene>
<organism evidence="4 5">
    <name type="scientific">Lactuca saligna</name>
    <name type="common">Willowleaf lettuce</name>
    <dbReference type="NCBI Taxonomy" id="75948"/>
    <lineage>
        <taxon>Eukaryota</taxon>
        <taxon>Viridiplantae</taxon>
        <taxon>Streptophyta</taxon>
        <taxon>Embryophyta</taxon>
        <taxon>Tracheophyta</taxon>
        <taxon>Spermatophyta</taxon>
        <taxon>Magnoliopsida</taxon>
        <taxon>eudicotyledons</taxon>
        <taxon>Gunneridae</taxon>
        <taxon>Pentapetalae</taxon>
        <taxon>asterids</taxon>
        <taxon>campanulids</taxon>
        <taxon>Asterales</taxon>
        <taxon>Asteraceae</taxon>
        <taxon>Cichorioideae</taxon>
        <taxon>Cichorieae</taxon>
        <taxon>Lactucinae</taxon>
        <taxon>Lactuca</taxon>
    </lineage>
</organism>
<keyword evidence="1" id="KW-0175">Coiled coil</keyword>
<accession>A0AA36A121</accession>
<dbReference type="PANTHER" id="PTHR34380">
    <property type="entry name" value="BNAA03G12380D PROTEIN"/>
    <property type="match status" value="1"/>
</dbReference>
<feature type="transmembrane region" description="Helical" evidence="3">
    <location>
        <begin position="20"/>
        <end position="37"/>
    </location>
</feature>
<proteinExistence type="predicted"/>
<protein>
    <submittedName>
        <fullName evidence="4">Uncharacterized protein</fullName>
    </submittedName>
</protein>
<evidence type="ECO:0000256" key="2">
    <source>
        <dbReference type="SAM" id="MobiDB-lite"/>
    </source>
</evidence>
<name>A0AA36A121_LACSI</name>
<dbReference type="EMBL" id="OX465085">
    <property type="protein sequence ID" value="CAI9302498.1"/>
    <property type="molecule type" value="Genomic_DNA"/>
</dbReference>